<dbReference type="EMBL" id="CP022957">
    <property type="protein sequence ID" value="ASV29512.1"/>
    <property type="molecule type" value="Genomic_DNA"/>
</dbReference>
<name>A0A223V2G3_9FLAO</name>
<dbReference type="Proteomes" id="UP000215244">
    <property type="component" value="Chromosome"/>
</dbReference>
<dbReference type="Pfam" id="PF18962">
    <property type="entry name" value="Por_Secre_tail"/>
    <property type="match status" value="1"/>
</dbReference>
<dbReference type="RefSeq" id="WP_094996138.1">
    <property type="nucleotide sequence ID" value="NZ_BMJL01000001.1"/>
</dbReference>
<dbReference type="AlphaFoldDB" id="A0A223V2G3"/>
<keyword evidence="4" id="KW-1185">Reference proteome</keyword>
<dbReference type="NCBIfam" id="TIGR04183">
    <property type="entry name" value="Por_Secre_tail"/>
    <property type="match status" value="1"/>
</dbReference>
<evidence type="ECO:0000313" key="4">
    <source>
        <dbReference type="Proteomes" id="UP000215244"/>
    </source>
</evidence>
<dbReference type="InterPro" id="IPR026444">
    <property type="entry name" value="Secre_tail"/>
</dbReference>
<dbReference type="OrthoDB" id="1446312at2"/>
<dbReference type="KEGG" id="marb:CJ263_04340"/>
<evidence type="ECO:0000313" key="3">
    <source>
        <dbReference type="EMBL" id="ASV29512.1"/>
    </source>
</evidence>
<proteinExistence type="predicted"/>
<gene>
    <name evidence="3" type="ORF">CJ263_04340</name>
</gene>
<reference evidence="3 4" key="1">
    <citation type="submission" date="2017-08" db="EMBL/GenBank/DDBJ databases">
        <title>The complete genome sequence of Maribacter sp. B1, isolated from deep-sea sediment.</title>
        <authorList>
            <person name="Wu Y.-H."/>
            <person name="Cheng H."/>
            <person name="Xu X.-W."/>
        </authorList>
    </citation>
    <scope>NUCLEOTIDE SEQUENCE [LARGE SCALE GENOMIC DNA]</scope>
    <source>
        <strain evidence="3 4">B1</strain>
    </source>
</reference>
<evidence type="ECO:0000256" key="1">
    <source>
        <dbReference type="ARBA" id="ARBA00022729"/>
    </source>
</evidence>
<sequence>MKRMVVLLFYLFTTQMFSQQKTGPEVKSNHQEVKVFPNPATNVINILGLQNSERALIRISDTYGNTMMNYQWEIKNNALNIPIANLGLGIYLITINSSEQKIQKKFFKQ</sequence>
<protein>
    <recommendedName>
        <fullName evidence="2">Secretion system C-terminal sorting domain-containing protein</fullName>
    </recommendedName>
</protein>
<organism evidence="3 4">
    <name type="scientific">Maribacter cobaltidurans</name>
    <dbReference type="NCBI Taxonomy" id="1178778"/>
    <lineage>
        <taxon>Bacteria</taxon>
        <taxon>Pseudomonadati</taxon>
        <taxon>Bacteroidota</taxon>
        <taxon>Flavobacteriia</taxon>
        <taxon>Flavobacteriales</taxon>
        <taxon>Flavobacteriaceae</taxon>
        <taxon>Maribacter</taxon>
    </lineage>
</organism>
<feature type="domain" description="Secretion system C-terminal sorting" evidence="2">
    <location>
        <begin position="35"/>
        <end position="106"/>
    </location>
</feature>
<accession>A0A223V2G3</accession>
<keyword evidence="1" id="KW-0732">Signal</keyword>
<evidence type="ECO:0000259" key="2">
    <source>
        <dbReference type="Pfam" id="PF18962"/>
    </source>
</evidence>